<evidence type="ECO:0000259" key="1">
    <source>
        <dbReference type="SMART" id="SM00148"/>
    </source>
</evidence>
<feature type="domain" description="Phosphatidylinositol-specific phospholipase C X" evidence="1">
    <location>
        <begin position="103"/>
        <end position="278"/>
    </location>
</feature>
<dbReference type="InterPro" id="IPR017946">
    <property type="entry name" value="PLC-like_Pdiesterase_TIM-brl"/>
</dbReference>
<gene>
    <name evidence="2" type="ORF">K443DRAFT_676438</name>
</gene>
<dbReference type="GO" id="GO:0008081">
    <property type="term" value="F:phosphoric diester hydrolase activity"/>
    <property type="evidence" value="ECO:0007669"/>
    <property type="project" value="InterPro"/>
</dbReference>
<dbReference type="PANTHER" id="PTHR13593:SF113">
    <property type="entry name" value="SI:DKEY-266F7.9"/>
    <property type="match status" value="1"/>
</dbReference>
<dbReference type="InterPro" id="IPR000909">
    <property type="entry name" value="PLipase_C_PInositol-sp_X_dom"/>
</dbReference>
<dbReference type="HOGENOM" id="CLU_024117_6_0_1"/>
<evidence type="ECO:0000313" key="3">
    <source>
        <dbReference type="Proteomes" id="UP000054477"/>
    </source>
</evidence>
<reference evidence="2 3" key="1">
    <citation type="submission" date="2014-04" db="EMBL/GenBank/DDBJ databases">
        <authorList>
            <consortium name="DOE Joint Genome Institute"/>
            <person name="Kuo A."/>
            <person name="Kohler A."/>
            <person name="Nagy L.G."/>
            <person name="Floudas D."/>
            <person name="Copeland A."/>
            <person name="Barry K.W."/>
            <person name="Cichocki N."/>
            <person name="Veneault-Fourrey C."/>
            <person name="LaButti K."/>
            <person name="Lindquist E.A."/>
            <person name="Lipzen A."/>
            <person name="Lundell T."/>
            <person name="Morin E."/>
            <person name="Murat C."/>
            <person name="Sun H."/>
            <person name="Tunlid A."/>
            <person name="Henrissat B."/>
            <person name="Grigoriev I.V."/>
            <person name="Hibbett D.S."/>
            <person name="Martin F."/>
            <person name="Nordberg H.P."/>
            <person name="Cantor M.N."/>
            <person name="Hua S.X."/>
        </authorList>
    </citation>
    <scope>NUCLEOTIDE SEQUENCE [LARGE SCALE GENOMIC DNA]</scope>
    <source>
        <strain evidence="2 3">LaAM-08-1</strain>
    </source>
</reference>
<dbReference type="InterPro" id="IPR051057">
    <property type="entry name" value="PI-PLC_domain"/>
</dbReference>
<dbReference type="AlphaFoldDB" id="A0A0C9WVZ8"/>
<dbReference type="PROSITE" id="PS50007">
    <property type="entry name" value="PIPLC_X_DOMAIN"/>
    <property type="match status" value="1"/>
</dbReference>
<organism evidence="2 3">
    <name type="scientific">Laccaria amethystina LaAM-08-1</name>
    <dbReference type="NCBI Taxonomy" id="1095629"/>
    <lineage>
        <taxon>Eukaryota</taxon>
        <taxon>Fungi</taxon>
        <taxon>Dikarya</taxon>
        <taxon>Basidiomycota</taxon>
        <taxon>Agaricomycotina</taxon>
        <taxon>Agaricomycetes</taxon>
        <taxon>Agaricomycetidae</taxon>
        <taxon>Agaricales</taxon>
        <taxon>Agaricineae</taxon>
        <taxon>Hydnangiaceae</taxon>
        <taxon>Laccaria</taxon>
    </lineage>
</organism>
<dbReference type="SMART" id="SM00148">
    <property type="entry name" value="PLCXc"/>
    <property type="match status" value="1"/>
</dbReference>
<sequence>MRVSICNLTTEDILLSTNTAPILAPQSLLITLPPVKANAQFVLSTPHGDSEPLVVRLPNLRGTSWKAVLIPAHYPWRIYSTKVEPSHSKLLIIPRRNLTSFLSDMPDSLSLSALLLPGTHDTMAFYGWPISQCQSLATPLATQLQSGIRVIDIRLAVITTMSPSFTSSGITDMAPTPKYELVAYHGVFPQRTPFPTILQTIYTFLTSPEGSRETIVMSIKQEDYAITPTELFSRLVRETMMASPGGWSTSTNDTGMYFLQNRIPQLGEVRGKVVLFSRFGGDGAEWDGGLEGIGIHPTTWPDSEKEGFDWELKGTIVRTHDWYAVPSFLSIPEKVARATGVLLPPTCPQLTLSITYFSAASFPFALPPTIARGFGWPALGLGVEGVNTRVARWLLDVLTGAEEKRIQNVKAKRRRPRWLREHHEGLEPIPSEANLSVDVGEKGMQEFEQDVTRSLHAEEPRLRGWALMDYFTEPEGGNLVSLLVECNYRGRKVGEEGWQ</sequence>
<reference evidence="3" key="2">
    <citation type="submission" date="2015-01" db="EMBL/GenBank/DDBJ databases">
        <title>Evolutionary Origins and Diversification of the Mycorrhizal Mutualists.</title>
        <authorList>
            <consortium name="DOE Joint Genome Institute"/>
            <consortium name="Mycorrhizal Genomics Consortium"/>
            <person name="Kohler A."/>
            <person name="Kuo A."/>
            <person name="Nagy L.G."/>
            <person name="Floudas D."/>
            <person name="Copeland A."/>
            <person name="Barry K.W."/>
            <person name="Cichocki N."/>
            <person name="Veneault-Fourrey C."/>
            <person name="LaButti K."/>
            <person name="Lindquist E.A."/>
            <person name="Lipzen A."/>
            <person name="Lundell T."/>
            <person name="Morin E."/>
            <person name="Murat C."/>
            <person name="Riley R."/>
            <person name="Ohm R."/>
            <person name="Sun H."/>
            <person name="Tunlid A."/>
            <person name="Henrissat B."/>
            <person name="Grigoriev I.V."/>
            <person name="Hibbett D.S."/>
            <person name="Martin F."/>
        </authorList>
    </citation>
    <scope>NUCLEOTIDE SEQUENCE [LARGE SCALE GENOMIC DNA]</scope>
    <source>
        <strain evidence="3">LaAM-08-1</strain>
    </source>
</reference>
<keyword evidence="3" id="KW-1185">Reference proteome</keyword>
<accession>A0A0C9WVZ8</accession>
<evidence type="ECO:0000313" key="2">
    <source>
        <dbReference type="EMBL" id="KIK03775.1"/>
    </source>
</evidence>
<proteinExistence type="predicted"/>
<dbReference type="PANTHER" id="PTHR13593">
    <property type="match status" value="1"/>
</dbReference>
<dbReference type="EMBL" id="KN838576">
    <property type="protein sequence ID" value="KIK03775.1"/>
    <property type="molecule type" value="Genomic_DNA"/>
</dbReference>
<dbReference type="GO" id="GO:0006629">
    <property type="term" value="P:lipid metabolic process"/>
    <property type="evidence" value="ECO:0007669"/>
    <property type="project" value="InterPro"/>
</dbReference>
<dbReference type="SUPFAM" id="SSF51695">
    <property type="entry name" value="PLC-like phosphodiesterases"/>
    <property type="match status" value="1"/>
</dbReference>
<protein>
    <submittedName>
        <fullName evidence="2">Unplaced genomic scaffold K443scaffold_41, whole genome shotgun sequence</fullName>
    </submittedName>
</protein>
<dbReference type="Gene3D" id="3.20.20.190">
    <property type="entry name" value="Phosphatidylinositol (PI) phosphodiesterase"/>
    <property type="match status" value="1"/>
</dbReference>
<dbReference type="OrthoDB" id="1046782at2759"/>
<name>A0A0C9WVZ8_9AGAR</name>
<dbReference type="Proteomes" id="UP000054477">
    <property type="component" value="Unassembled WGS sequence"/>
</dbReference>